<protein>
    <submittedName>
        <fullName evidence="1">Uncharacterized protein</fullName>
    </submittedName>
</protein>
<proteinExistence type="predicted"/>
<dbReference type="RefSeq" id="WP_166324948.1">
    <property type="nucleotide sequence ID" value="NZ_CP049934.1"/>
</dbReference>
<dbReference type="EMBL" id="CP049934">
    <property type="protein sequence ID" value="QIM17042.1"/>
    <property type="molecule type" value="Genomic_DNA"/>
</dbReference>
<reference evidence="1 2" key="1">
    <citation type="submission" date="2020-03" db="EMBL/GenBank/DDBJ databases">
        <title>Leucobacter sp. nov., isolated from beetles.</title>
        <authorList>
            <person name="Hyun D.-W."/>
            <person name="Bae J.-W."/>
        </authorList>
    </citation>
    <scope>NUCLEOTIDE SEQUENCE [LARGE SCALE GENOMIC DNA]</scope>
    <source>
        <strain evidence="1 2">HDW9B</strain>
    </source>
</reference>
<organism evidence="1 2">
    <name type="scientific">Leucobacter insecticola</name>
    <dbReference type="NCBI Taxonomy" id="2714934"/>
    <lineage>
        <taxon>Bacteria</taxon>
        <taxon>Bacillati</taxon>
        <taxon>Actinomycetota</taxon>
        <taxon>Actinomycetes</taxon>
        <taxon>Micrococcales</taxon>
        <taxon>Microbacteriaceae</taxon>
        <taxon>Leucobacter</taxon>
    </lineage>
</organism>
<dbReference type="Proteomes" id="UP000501387">
    <property type="component" value="Chromosome"/>
</dbReference>
<evidence type="ECO:0000313" key="2">
    <source>
        <dbReference type="Proteomes" id="UP000501387"/>
    </source>
</evidence>
<gene>
    <name evidence="1" type="ORF">G7067_12525</name>
</gene>
<dbReference type="KEGG" id="lins:G7067_12525"/>
<accession>A0A6G8FLT1</accession>
<keyword evidence="2" id="KW-1185">Reference proteome</keyword>
<dbReference type="AlphaFoldDB" id="A0A6G8FLT1"/>
<evidence type="ECO:0000313" key="1">
    <source>
        <dbReference type="EMBL" id="QIM17042.1"/>
    </source>
</evidence>
<name>A0A6G8FLT1_9MICO</name>
<sequence>MVDVSFLEQKAKDLAKRTAGAIMAARLNTERSEVKRNASRKIEAARAGKAAALKSLDTQAQKGMKGKAGKALSQRAGVIQATTYHHDGVESVS</sequence>